<evidence type="ECO:0000256" key="1">
    <source>
        <dbReference type="SAM" id="SignalP"/>
    </source>
</evidence>
<dbReference type="Pfam" id="PF02469">
    <property type="entry name" value="Fasciclin"/>
    <property type="match status" value="1"/>
</dbReference>
<organism evidence="3 4">
    <name type="scientific">Thalassiosira oceanica</name>
    <name type="common">Marine diatom</name>
    <dbReference type="NCBI Taxonomy" id="159749"/>
    <lineage>
        <taxon>Eukaryota</taxon>
        <taxon>Sar</taxon>
        <taxon>Stramenopiles</taxon>
        <taxon>Ochrophyta</taxon>
        <taxon>Bacillariophyta</taxon>
        <taxon>Coscinodiscophyceae</taxon>
        <taxon>Thalassiosirophycidae</taxon>
        <taxon>Thalassiosirales</taxon>
        <taxon>Thalassiosiraceae</taxon>
        <taxon>Thalassiosira</taxon>
    </lineage>
</organism>
<gene>
    <name evidence="3" type="ORF">THAOC_08233</name>
</gene>
<dbReference type="PROSITE" id="PS50213">
    <property type="entry name" value="FAS1"/>
    <property type="match status" value="1"/>
</dbReference>
<dbReference type="OrthoDB" id="286301at2759"/>
<keyword evidence="4" id="KW-1185">Reference proteome</keyword>
<evidence type="ECO:0000259" key="2">
    <source>
        <dbReference type="PROSITE" id="PS50213"/>
    </source>
</evidence>
<dbReference type="PANTHER" id="PTHR10900:SF77">
    <property type="entry name" value="FI19380P1"/>
    <property type="match status" value="1"/>
</dbReference>
<dbReference type="Gene3D" id="2.30.180.10">
    <property type="entry name" value="FAS1 domain"/>
    <property type="match status" value="1"/>
</dbReference>
<dbReference type="InterPro" id="IPR050904">
    <property type="entry name" value="Adhesion/Biosynth-related"/>
</dbReference>
<evidence type="ECO:0000313" key="3">
    <source>
        <dbReference type="EMBL" id="EJK70413.1"/>
    </source>
</evidence>
<keyword evidence="1" id="KW-0732">Signal</keyword>
<feature type="domain" description="FAS1" evidence="2">
    <location>
        <begin position="74"/>
        <end position="203"/>
    </location>
</feature>
<comment type="caution">
    <text evidence="3">The sequence shown here is derived from an EMBL/GenBank/DDBJ whole genome shotgun (WGS) entry which is preliminary data.</text>
</comment>
<dbReference type="SMART" id="SM00554">
    <property type="entry name" value="FAS1"/>
    <property type="match status" value="1"/>
</dbReference>
<accession>K0SVH3</accession>
<dbReference type="AlphaFoldDB" id="K0SVH3"/>
<dbReference type="InterPro" id="IPR000782">
    <property type="entry name" value="FAS1_domain"/>
</dbReference>
<dbReference type="EMBL" id="AGNL01008573">
    <property type="protein sequence ID" value="EJK70413.1"/>
    <property type="molecule type" value="Genomic_DNA"/>
</dbReference>
<dbReference type="SUPFAM" id="SSF82153">
    <property type="entry name" value="FAS1 domain"/>
    <property type="match status" value="1"/>
</dbReference>
<evidence type="ECO:0000313" key="4">
    <source>
        <dbReference type="Proteomes" id="UP000266841"/>
    </source>
</evidence>
<dbReference type="GO" id="GO:0005615">
    <property type="term" value="C:extracellular space"/>
    <property type="evidence" value="ECO:0007669"/>
    <property type="project" value="TreeGrafter"/>
</dbReference>
<dbReference type="InterPro" id="IPR036378">
    <property type="entry name" value="FAS1_dom_sf"/>
</dbReference>
<protein>
    <recommendedName>
        <fullName evidence="2">FAS1 domain-containing protein</fullName>
    </recommendedName>
</protein>
<feature type="chain" id="PRO_5003838070" description="FAS1 domain-containing protein" evidence="1">
    <location>
        <begin position="17"/>
        <end position="262"/>
    </location>
</feature>
<name>K0SVH3_THAOC</name>
<proteinExistence type="predicted"/>
<dbReference type="Proteomes" id="UP000266841">
    <property type="component" value="Unassembled WGS sequence"/>
</dbReference>
<feature type="signal peptide" evidence="1">
    <location>
        <begin position="1"/>
        <end position="16"/>
    </location>
</feature>
<sequence length="262" mass="28496">MMKLSLLALTISHAAAFAPAAKQRQSSSTSLGMSSHHIVDDPHELSEVRNEAILNALGNMEGPSISYGHFAALENRKPTDIKGYDNFDAFKAAIDQAECTKLLRGNGPFTVFAPTNTAIENFDGILTEEVIKTHIIPQDLYTDELVGEFETLSGHKLKCENKFRKIYADQALIGQLDNHSGGTPYPTNVICENGVIHAINTVLVPGLQTTVQYPTNGCATVSFMHLYCPLSHEVLKDTDADSPMMHRVSTKISGVVIGREGV</sequence>
<reference evidence="3 4" key="1">
    <citation type="journal article" date="2012" name="Genome Biol.">
        <title>Genome and low-iron response of an oceanic diatom adapted to chronic iron limitation.</title>
        <authorList>
            <person name="Lommer M."/>
            <person name="Specht M."/>
            <person name="Roy A.S."/>
            <person name="Kraemer L."/>
            <person name="Andreson R."/>
            <person name="Gutowska M.A."/>
            <person name="Wolf J."/>
            <person name="Bergner S.V."/>
            <person name="Schilhabel M.B."/>
            <person name="Klostermeier U.C."/>
            <person name="Beiko R.G."/>
            <person name="Rosenstiel P."/>
            <person name="Hippler M."/>
            <person name="Laroche J."/>
        </authorList>
    </citation>
    <scope>NUCLEOTIDE SEQUENCE [LARGE SCALE GENOMIC DNA]</scope>
    <source>
        <strain evidence="3 4">CCMP1005</strain>
    </source>
</reference>
<dbReference type="PANTHER" id="PTHR10900">
    <property type="entry name" value="PERIOSTIN-RELATED"/>
    <property type="match status" value="1"/>
</dbReference>